<reference evidence="2 3" key="1">
    <citation type="journal article" date="2022" name="Nat. Plants">
        <title>Genomes of leafy and leafless Platanthera orchids illuminate the evolution of mycoheterotrophy.</title>
        <authorList>
            <person name="Li M.H."/>
            <person name="Liu K.W."/>
            <person name="Li Z."/>
            <person name="Lu H.C."/>
            <person name="Ye Q.L."/>
            <person name="Zhang D."/>
            <person name="Wang J.Y."/>
            <person name="Li Y.F."/>
            <person name="Zhong Z.M."/>
            <person name="Liu X."/>
            <person name="Yu X."/>
            <person name="Liu D.K."/>
            <person name="Tu X.D."/>
            <person name="Liu B."/>
            <person name="Hao Y."/>
            <person name="Liao X.Y."/>
            <person name="Jiang Y.T."/>
            <person name="Sun W.H."/>
            <person name="Chen J."/>
            <person name="Chen Y.Q."/>
            <person name="Ai Y."/>
            <person name="Zhai J.W."/>
            <person name="Wu S.S."/>
            <person name="Zhou Z."/>
            <person name="Hsiao Y.Y."/>
            <person name="Wu W.L."/>
            <person name="Chen Y.Y."/>
            <person name="Lin Y.F."/>
            <person name="Hsu J.L."/>
            <person name="Li C.Y."/>
            <person name="Wang Z.W."/>
            <person name="Zhao X."/>
            <person name="Zhong W.Y."/>
            <person name="Ma X.K."/>
            <person name="Ma L."/>
            <person name="Huang J."/>
            <person name="Chen G.Z."/>
            <person name="Huang M.Z."/>
            <person name="Huang L."/>
            <person name="Peng D.H."/>
            <person name="Luo Y.B."/>
            <person name="Zou S.Q."/>
            <person name="Chen S.P."/>
            <person name="Lan S."/>
            <person name="Tsai W.C."/>
            <person name="Van de Peer Y."/>
            <person name="Liu Z.J."/>
        </authorList>
    </citation>
    <scope>NUCLEOTIDE SEQUENCE [LARGE SCALE GENOMIC DNA]</scope>
    <source>
        <strain evidence="2">Lor288</strain>
    </source>
</reference>
<proteinExistence type="predicted"/>
<dbReference type="Pfam" id="PF23270">
    <property type="entry name" value="HAD_RAM2_N"/>
    <property type="match status" value="1"/>
</dbReference>
<keyword evidence="3" id="KW-1185">Reference proteome</keyword>
<dbReference type="InterPro" id="IPR056462">
    <property type="entry name" value="HAD_RAM2/GPAT1-8"/>
</dbReference>
<accession>A0ABR2LFA0</accession>
<comment type="caution">
    <text evidence="2">The sequence shown here is derived from an EMBL/GenBank/DDBJ whole genome shotgun (WGS) entry which is preliminary data.</text>
</comment>
<sequence>MSEARRNVSFPHFFLLAVEADSLLHGASHLLCPIIFVVYKFFSEEADIQIMIYTAIPGISITDIKLVARAVLLRF</sequence>
<evidence type="ECO:0000313" key="3">
    <source>
        <dbReference type="Proteomes" id="UP001412067"/>
    </source>
</evidence>
<gene>
    <name evidence="2" type="primary">GPAT6</name>
    <name evidence="2" type="ORF">KSP40_PGU002128</name>
</gene>
<dbReference type="Proteomes" id="UP001412067">
    <property type="component" value="Unassembled WGS sequence"/>
</dbReference>
<evidence type="ECO:0000313" key="2">
    <source>
        <dbReference type="EMBL" id="KAK8939493.1"/>
    </source>
</evidence>
<feature type="domain" description="Glycerol-3-phosphate acyltransferase RAM2/GPAT1-8 HAD-like" evidence="1">
    <location>
        <begin position="6"/>
        <end position="75"/>
    </location>
</feature>
<name>A0ABR2LFA0_9ASPA</name>
<evidence type="ECO:0000259" key="1">
    <source>
        <dbReference type="Pfam" id="PF23270"/>
    </source>
</evidence>
<protein>
    <submittedName>
        <fullName evidence="2">Glycerol-3-phosphate 2-O-acyltransferase 6</fullName>
    </submittedName>
</protein>
<organism evidence="2 3">
    <name type="scientific">Platanthera guangdongensis</name>
    <dbReference type="NCBI Taxonomy" id="2320717"/>
    <lineage>
        <taxon>Eukaryota</taxon>
        <taxon>Viridiplantae</taxon>
        <taxon>Streptophyta</taxon>
        <taxon>Embryophyta</taxon>
        <taxon>Tracheophyta</taxon>
        <taxon>Spermatophyta</taxon>
        <taxon>Magnoliopsida</taxon>
        <taxon>Liliopsida</taxon>
        <taxon>Asparagales</taxon>
        <taxon>Orchidaceae</taxon>
        <taxon>Orchidoideae</taxon>
        <taxon>Orchideae</taxon>
        <taxon>Orchidinae</taxon>
        <taxon>Platanthera</taxon>
    </lineage>
</organism>
<dbReference type="EMBL" id="JBBWWR010000020">
    <property type="protein sequence ID" value="KAK8939493.1"/>
    <property type="molecule type" value="Genomic_DNA"/>
</dbReference>